<comment type="caution">
    <text evidence="1">The sequence shown here is derived from an EMBL/GenBank/DDBJ whole genome shotgun (WGS) entry which is preliminary data.</text>
</comment>
<feature type="non-terminal residue" evidence="1">
    <location>
        <position position="1"/>
    </location>
</feature>
<keyword evidence="2" id="KW-1185">Reference proteome</keyword>
<dbReference type="EMBL" id="CALNXK010000105">
    <property type="protein sequence ID" value="CAH3156572.1"/>
    <property type="molecule type" value="Genomic_DNA"/>
</dbReference>
<gene>
    <name evidence="1" type="ORF">PLOB_00001939</name>
</gene>
<organism evidence="1 2">
    <name type="scientific">Porites lobata</name>
    <dbReference type="NCBI Taxonomy" id="104759"/>
    <lineage>
        <taxon>Eukaryota</taxon>
        <taxon>Metazoa</taxon>
        <taxon>Cnidaria</taxon>
        <taxon>Anthozoa</taxon>
        <taxon>Hexacorallia</taxon>
        <taxon>Scleractinia</taxon>
        <taxon>Fungiina</taxon>
        <taxon>Poritidae</taxon>
        <taxon>Porites</taxon>
    </lineage>
</organism>
<sequence>KILLNAPVNCGTILYDETKLWLDKIKFRLGGKVSIRRPYQCEILRNLPKEIFLAFRSGVVRSRLQDVVDNISLAENNKCYAISFTRMEAVVVLFSVLSGMPEGTVRSYFTRRVQNGRAKVIVNLEKDFVFLYKIKAGQLLITFHYGLWNKSGFPLHS</sequence>
<evidence type="ECO:0000313" key="1">
    <source>
        <dbReference type="EMBL" id="CAH3156572.1"/>
    </source>
</evidence>
<evidence type="ECO:0000313" key="2">
    <source>
        <dbReference type="Proteomes" id="UP001159405"/>
    </source>
</evidence>
<protein>
    <submittedName>
        <fullName evidence="1">Uncharacterized protein</fullName>
    </submittedName>
</protein>
<name>A0ABN8Q3N6_9CNID</name>
<proteinExistence type="predicted"/>
<reference evidence="1 2" key="1">
    <citation type="submission" date="2022-05" db="EMBL/GenBank/DDBJ databases">
        <authorList>
            <consortium name="Genoscope - CEA"/>
            <person name="William W."/>
        </authorList>
    </citation>
    <scope>NUCLEOTIDE SEQUENCE [LARGE SCALE GENOMIC DNA]</scope>
</reference>
<dbReference type="Proteomes" id="UP001159405">
    <property type="component" value="Unassembled WGS sequence"/>
</dbReference>
<accession>A0ABN8Q3N6</accession>